<feature type="transmembrane region" description="Helical" evidence="1">
    <location>
        <begin position="158"/>
        <end position="177"/>
    </location>
</feature>
<proteinExistence type="predicted"/>
<feature type="transmembrane region" description="Helical" evidence="1">
    <location>
        <begin position="184"/>
        <end position="205"/>
    </location>
</feature>
<feature type="domain" description="DUF6594" evidence="3">
    <location>
        <begin position="128"/>
        <end position="223"/>
    </location>
</feature>
<sequence length="232" mass="25539">MADPLSLAASLAGLISLANALNGILSKRSGSFLVQSFHTQQAKRIDEIQDQLIRLFQEKEPASPHASSETRAIENINQDIDKTLSQEAIPDQLLNPSKASMLFNFVFDHWKYQQSKEILEIKKTLRSSSRYVGENMFLELNRDVRLKKERQDAYLERLWMGAFGGIALIGPMILMTLRQDKNTSLITASVATTIFVLVLTVAGRGLGGKDVLAATAAYAAVLVVFVGTSIQG</sequence>
<comment type="caution">
    <text evidence="4">The sequence shown here is derived from an EMBL/GenBank/DDBJ whole genome shotgun (WGS) entry which is preliminary data.</text>
</comment>
<protein>
    <recommendedName>
        <fullName evidence="3">DUF6594 domain-containing protein</fullName>
    </recommendedName>
</protein>
<dbReference type="EMBL" id="JAADYS010001574">
    <property type="protein sequence ID" value="KAF4462193.1"/>
    <property type="molecule type" value="Genomic_DNA"/>
</dbReference>
<organism evidence="4 5">
    <name type="scientific">Fusarium albosuccineum</name>
    <dbReference type="NCBI Taxonomy" id="1237068"/>
    <lineage>
        <taxon>Eukaryota</taxon>
        <taxon>Fungi</taxon>
        <taxon>Dikarya</taxon>
        <taxon>Ascomycota</taxon>
        <taxon>Pezizomycotina</taxon>
        <taxon>Sordariomycetes</taxon>
        <taxon>Hypocreomycetidae</taxon>
        <taxon>Hypocreales</taxon>
        <taxon>Nectriaceae</taxon>
        <taxon>Fusarium</taxon>
        <taxon>Fusarium decemcellulare species complex</taxon>
    </lineage>
</organism>
<evidence type="ECO:0000259" key="3">
    <source>
        <dbReference type="Pfam" id="PF20237"/>
    </source>
</evidence>
<evidence type="ECO:0000313" key="4">
    <source>
        <dbReference type="EMBL" id="KAF4462193.1"/>
    </source>
</evidence>
<dbReference type="AlphaFoldDB" id="A0A8H4L6Q0"/>
<dbReference type="OrthoDB" id="3546297at2759"/>
<keyword evidence="1" id="KW-0472">Membrane</keyword>
<keyword evidence="5" id="KW-1185">Reference proteome</keyword>
<name>A0A8H4L6Q0_9HYPO</name>
<reference evidence="4 5" key="1">
    <citation type="submission" date="2020-01" db="EMBL/GenBank/DDBJ databases">
        <title>Identification and distribution of gene clusters putatively required for synthesis of sphingolipid metabolism inhibitors in phylogenetically diverse species of the filamentous fungus Fusarium.</title>
        <authorList>
            <person name="Kim H.-S."/>
            <person name="Busman M."/>
            <person name="Brown D.W."/>
            <person name="Divon H."/>
            <person name="Uhlig S."/>
            <person name="Proctor R.H."/>
        </authorList>
    </citation>
    <scope>NUCLEOTIDE SEQUENCE [LARGE SCALE GENOMIC DNA]</scope>
    <source>
        <strain evidence="4 5">NRRL 20459</strain>
    </source>
</reference>
<feature type="signal peptide" evidence="2">
    <location>
        <begin position="1"/>
        <end position="20"/>
    </location>
</feature>
<accession>A0A8H4L6Q0</accession>
<gene>
    <name evidence="4" type="ORF">FALBO_10993</name>
</gene>
<evidence type="ECO:0000256" key="2">
    <source>
        <dbReference type="SAM" id="SignalP"/>
    </source>
</evidence>
<dbReference type="InterPro" id="IPR046529">
    <property type="entry name" value="DUF6594"/>
</dbReference>
<keyword evidence="1" id="KW-1133">Transmembrane helix</keyword>
<dbReference type="Proteomes" id="UP000554235">
    <property type="component" value="Unassembled WGS sequence"/>
</dbReference>
<evidence type="ECO:0000256" key="1">
    <source>
        <dbReference type="SAM" id="Phobius"/>
    </source>
</evidence>
<feature type="chain" id="PRO_5034765610" description="DUF6594 domain-containing protein" evidence="2">
    <location>
        <begin position="21"/>
        <end position="232"/>
    </location>
</feature>
<feature type="transmembrane region" description="Helical" evidence="1">
    <location>
        <begin position="211"/>
        <end position="230"/>
    </location>
</feature>
<keyword evidence="2" id="KW-0732">Signal</keyword>
<keyword evidence="1" id="KW-0812">Transmembrane</keyword>
<dbReference type="Pfam" id="PF20237">
    <property type="entry name" value="DUF6594"/>
    <property type="match status" value="1"/>
</dbReference>
<evidence type="ECO:0000313" key="5">
    <source>
        <dbReference type="Proteomes" id="UP000554235"/>
    </source>
</evidence>